<organism evidence="2 3">
    <name type="scientific">Nocardioides szechwanensis</name>
    <dbReference type="NCBI Taxonomy" id="1005944"/>
    <lineage>
        <taxon>Bacteria</taxon>
        <taxon>Bacillati</taxon>
        <taxon>Actinomycetota</taxon>
        <taxon>Actinomycetes</taxon>
        <taxon>Propionibacteriales</taxon>
        <taxon>Nocardioidaceae</taxon>
        <taxon>Nocardioides</taxon>
    </lineage>
</organism>
<gene>
    <name evidence="2" type="ORF">SAMN05192576_3809</name>
</gene>
<dbReference type="AlphaFoldDB" id="A0A1H0II96"/>
<name>A0A1H0II96_9ACTN</name>
<dbReference type="Proteomes" id="UP000199004">
    <property type="component" value="Unassembled WGS sequence"/>
</dbReference>
<reference evidence="2 3" key="1">
    <citation type="submission" date="2016-10" db="EMBL/GenBank/DDBJ databases">
        <authorList>
            <person name="de Groot N.N."/>
        </authorList>
    </citation>
    <scope>NUCLEOTIDE SEQUENCE [LARGE SCALE GENOMIC DNA]</scope>
    <source>
        <strain evidence="2 3">CGMCC 1.11147</strain>
    </source>
</reference>
<feature type="signal peptide" evidence="1">
    <location>
        <begin position="1"/>
        <end position="30"/>
    </location>
</feature>
<accession>A0A1H0II96</accession>
<evidence type="ECO:0000313" key="3">
    <source>
        <dbReference type="Proteomes" id="UP000199004"/>
    </source>
</evidence>
<keyword evidence="3" id="KW-1185">Reference proteome</keyword>
<feature type="chain" id="PRO_5011684505" evidence="1">
    <location>
        <begin position="31"/>
        <end position="470"/>
    </location>
</feature>
<dbReference type="EMBL" id="FNIC01000007">
    <property type="protein sequence ID" value="SDO31113.1"/>
    <property type="molecule type" value="Genomic_DNA"/>
</dbReference>
<keyword evidence="1" id="KW-0732">Signal</keyword>
<proteinExistence type="predicted"/>
<sequence>MRSSLARSIAVAVACAAGLSASLTVTPAVASAPAASEKGAVTRFGYKASVYGTKLLVNNVEVRTLRDADLQLPCTRIAGVRKAQPSLATLPIENDLIKVAATSSESKTYRDAAKGINGVRAISTVADIELGGEVAGVATPVLTIEGLRSVADSFYDAQANNGAGAFRETHSFGFQGMKLTMPENSPVPAEVQQLLDILSQVTAPVTQIVNQVVQLLTELAAPLEIPGLGSISLGTSSGKTGPNFAAAEAYALRILVDATGEDTVLQLGRASSRISRPVPAGVFRSTMSALELTALNDIVSLGGIAQRSIPCEGTFGKVRTISTPTASLVHEQLGVSLKGMKYTYQGLQKGAVGRGFSSAQVDEVRVAVPNSLDILIKGLSSRVDVYAPGKGQEVRKKVSTTFAQILVNGVDITDSLRPGPGYTFDNGVVQMLVQQDRNYYGTKVSGLVIQLTALDTAINLGQVSARFLTK</sequence>
<evidence type="ECO:0000256" key="1">
    <source>
        <dbReference type="SAM" id="SignalP"/>
    </source>
</evidence>
<evidence type="ECO:0000313" key="2">
    <source>
        <dbReference type="EMBL" id="SDO31113.1"/>
    </source>
</evidence>
<protein>
    <submittedName>
        <fullName evidence="2">Uncharacterized protein</fullName>
    </submittedName>
</protein>
<dbReference type="OrthoDB" id="3774414at2"/>
<dbReference type="RefSeq" id="WP_091026377.1">
    <property type="nucleotide sequence ID" value="NZ_BKAE01000009.1"/>
</dbReference>